<proteinExistence type="predicted"/>
<evidence type="ECO:0000256" key="1">
    <source>
        <dbReference type="SAM" id="MobiDB-lite"/>
    </source>
</evidence>
<protein>
    <submittedName>
        <fullName evidence="2">Uncharacterized protein</fullName>
    </submittedName>
</protein>
<dbReference type="Proteomes" id="UP001234178">
    <property type="component" value="Unassembled WGS sequence"/>
</dbReference>
<comment type="caution">
    <text evidence="2">The sequence shown here is derived from an EMBL/GenBank/DDBJ whole genome shotgun (WGS) entry which is preliminary data.</text>
</comment>
<sequence length="117" mass="12489">MGPKHRQNGSNNHDGTPKGAGWTSVFLVESKVSNTQHHKSRDRISVSNGTRPPLMRPMCAGCDHAAGTSGVDRRGRPGGYGGYGGSGGMEDMAEASVGWRIWGAKNVVRLKDAWLLT</sequence>
<evidence type="ECO:0000313" key="3">
    <source>
        <dbReference type="Proteomes" id="UP001234178"/>
    </source>
</evidence>
<evidence type="ECO:0000313" key="2">
    <source>
        <dbReference type="EMBL" id="KAK4018576.1"/>
    </source>
</evidence>
<keyword evidence="3" id="KW-1185">Reference proteome</keyword>
<feature type="region of interest" description="Disordered" evidence="1">
    <location>
        <begin position="1"/>
        <end position="54"/>
    </location>
</feature>
<organism evidence="2 3">
    <name type="scientific">Daphnia magna</name>
    <dbReference type="NCBI Taxonomy" id="35525"/>
    <lineage>
        <taxon>Eukaryota</taxon>
        <taxon>Metazoa</taxon>
        <taxon>Ecdysozoa</taxon>
        <taxon>Arthropoda</taxon>
        <taxon>Crustacea</taxon>
        <taxon>Branchiopoda</taxon>
        <taxon>Diplostraca</taxon>
        <taxon>Cladocera</taxon>
        <taxon>Anomopoda</taxon>
        <taxon>Daphniidae</taxon>
        <taxon>Daphnia</taxon>
    </lineage>
</organism>
<reference evidence="2 3" key="1">
    <citation type="journal article" date="2023" name="Nucleic Acids Res.">
        <title>The hologenome of Daphnia magna reveals possible DNA methylation and microbiome-mediated evolution of the host genome.</title>
        <authorList>
            <person name="Chaturvedi A."/>
            <person name="Li X."/>
            <person name="Dhandapani V."/>
            <person name="Marshall H."/>
            <person name="Kissane S."/>
            <person name="Cuenca-Cambronero M."/>
            <person name="Asole G."/>
            <person name="Calvet F."/>
            <person name="Ruiz-Romero M."/>
            <person name="Marangio P."/>
            <person name="Guigo R."/>
            <person name="Rago D."/>
            <person name="Mirbahai L."/>
            <person name="Eastwood N."/>
            <person name="Colbourne J.K."/>
            <person name="Zhou J."/>
            <person name="Mallon E."/>
            <person name="Orsini L."/>
        </authorList>
    </citation>
    <scope>NUCLEOTIDE SEQUENCE [LARGE SCALE GENOMIC DNA]</scope>
    <source>
        <strain evidence="2">LRV0_1</strain>
    </source>
</reference>
<gene>
    <name evidence="2" type="ORF">OUZ56_000623</name>
</gene>
<accession>A0ABR0A094</accession>
<dbReference type="EMBL" id="JAOYFB010000036">
    <property type="protein sequence ID" value="KAK4018576.1"/>
    <property type="molecule type" value="Genomic_DNA"/>
</dbReference>
<name>A0ABR0A094_9CRUS</name>